<accession>A0ABV7L5X2</accession>
<dbReference type="Gene3D" id="3.40.50.2000">
    <property type="entry name" value="Glycogen Phosphorylase B"/>
    <property type="match status" value="1"/>
</dbReference>
<name>A0ABV7L5X2_9PROT</name>
<dbReference type="PANTHER" id="PTHR44998:SF1">
    <property type="entry name" value="UDP-N-ACETYLGLUCOSAMINE--PEPTIDE N-ACETYLGLUCOSAMINYLTRANSFERASE 110 KDA SUBUNIT"/>
    <property type="match status" value="1"/>
</dbReference>
<feature type="non-terminal residue" evidence="1">
    <location>
        <position position="1"/>
    </location>
</feature>
<evidence type="ECO:0000313" key="2">
    <source>
        <dbReference type="Proteomes" id="UP001595528"/>
    </source>
</evidence>
<sequence length="202" mass="20964">AAAGAAHPVLAALPDGARIDAASVALWARLLDRLPGARFLVAAGRPSDLAADRILRGFAAAGIDNHRITLTAGEPRQAVLARADLVVDSLSGGSDYDTLGLCAAGAPVLAWQGDRLSRRRSASILAAIGHDELVVDPWPDNGEAAIRAACDLCADPERLARYRTMLPAAVRQAGIADPATLARVLEEALVEIWNRAVQGAGS</sequence>
<organism evidence="1 2">
    <name type="scientific">Marinibaculum pumilum</name>
    <dbReference type="NCBI Taxonomy" id="1766165"/>
    <lineage>
        <taxon>Bacteria</taxon>
        <taxon>Pseudomonadati</taxon>
        <taxon>Pseudomonadota</taxon>
        <taxon>Alphaproteobacteria</taxon>
        <taxon>Rhodospirillales</taxon>
        <taxon>Rhodospirillaceae</taxon>
        <taxon>Marinibaculum</taxon>
    </lineage>
</organism>
<dbReference type="PANTHER" id="PTHR44998">
    <property type="match status" value="1"/>
</dbReference>
<proteinExistence type="predicted"/>
<gene>
    <name evidence="1" type="ORF">ACFOGJ_22230</name>
</gene>
<dbReference type="Proteomes" id="UP001595528">
    <property type="component" value="Unassembled WGS sequence"/>
</dbReference>
<dbReference type="EMBL" id="JBHRTR010000035">
    <property type="protein sequence ID" value="MFC3229985.1"/>
    <property type="molecule type" value="Genomic_DNA"/>
</dbReference>
<protein>
    <submittedName>
        <fullName evidence="1">Uncharacterized protein</fullName>
    </submittedName>
</protein>
<comment type="caution">
    <text evidence="1">The sequence shown here is derived from an EMBL/GenBank/DDBJ whole genome shotgun (WGS) entry which is preliminary data.</text>
</comment>
<keyword evidence="2" id="KW-1185">Reference proteome</keyword>
<evidence type="ECO:0000313" key="1">
    <source>
        <dbReference type="EMBL" id="MFC3229985.1"/>
    </source>
</evidence>
<reference evidence="2" key="1">
    <citation type="journal article" date="2019" name="Int. J. Syst. Evol. Microbiol.">
        <title>The Global Catalogue of Microorganisms (GCM) 10K type strain sequencing project: providing services to taxonomists for standard genome sequencing and annotation.</title>
        <authorList>
            <consortium name="The Broad Institute Genomics Platform"/>
            <consortium name="The Broad Institute Genome Sequencing Center for Infectious Disease"/>
            <person name="Wu L."/>
            <person name="Ma J."/>
        </authorList>
    </citation>
    <scope>NUCLEOTIDE SEQUENCE [LARGE SCALE GENOMIC DNA]</scope>
    <source>
        <strain evidence="2">KCTC 42964</strain>
    </source>
</reference>